<sequence>MKRHTPSPEEFIAAQQSAEFQELRTKQRGFTFPLAIAGIAWFVVYVLLAMYAPSFMSIRVLGNINIAILMGVAQFVTTFAITWAYVKYADKHLEPRSRAIREALERTNDTGDVASSQKTTR</sequence>
<feature type="transmembrane region" description="Helical" evidence="1">
    <location>
        <begin position="64"/>
        <end position="86"/>
    </location>
</feature>
<keyword evidence="1" id="KW-0812">Transmembrane</keyword>
<reference evidence="2 3" key="1">
    <citation type="submission" date="2014-10" db="EMBL/GenBank/DDBJ databases">
        <title>Whole Genome sequence of Corynebacterium auriscanis strain CIP 106629.</title>
        <authorList>
            <person name="Hassan S.S."/>
            <person name="Jamal S.B."/>
            <person name="Tiwari S."/>
            <person name="Oliveira L.D.C."/>
            <person name="Souza F."/>
            <person name="Mariano D.C."/>
            <person name="Almeida S."/>
            <person name="Dorella F."/>
            <person name="Pereira F."/>
            <person name="Carvalho A."/>
            <person name="Leal C.A."/>
            <person name="Soares S.D.C."/>
            <person name="Figueiredo H.C."/>
            <person name="Silva A."/>
            <person name="Azevedo V.A."/>
        </authorList>
    </citation>
    <scope>NUCLEOTIDE SEQUENCE [LARGE SCALE GENOMIC DNA]</scope>
    <source>
        <strain evidence="2 3">CIP 106629</strain>
    </source>
</reference>
<evidence type="ECO:0000313" key="3">
    <source>
        <dbReference type="Proteomes" id="UP000030145"/>
    </source>
</evidence>
<dbReference type="PANTHER" id="PTHR38441:SF1">
    <property type="entry name" value="MEMBRANE PROTEIN"/>
    <property type="match status" value="1"/>
</dbReference>
<dbReference type="Pfam" id="PF04341">
    <property type="entry name" value="DUF485"/>
    <property type="match status" value="1"/>
</dbReference>
<evidence type="ECO:0000256" key="1">
    <source>
        <dbReference type="SAM" id="Phobius"/>
    </source>
</evidence>
<dbReference type="EMBL" id="JRVJ01000003">
    <property type="protein sequence ID" value="KGM19215.1"/>
    <property type="molecule type" value="Genomic_DNA"/>
</dbReference>
<evidence type="ECO:0008006" key="4">
    <source>
        <dbReference type="Google" id="ProtNLM"/>
    </source>
</evidence>
<organism evidence="2 3">
    <name type="scientific">Corynebacterium auriscanis</name>
    <dbReference type="NCBI Taxonomy" id="99807"/>
    <lineage>
        <taxon>Bacteria</taxon>
        <taxon>Bacillati</taxon>
        <taxon>Actinomycetota</taxon>
        <taxon>Actinomycetes</taxon>
        <taxon>Mycobacteriales</taxon>
        <taxon>Corynebacteriaceae</taxon>
        <taxon>Corynebacterium</taxon>
    </lineage>
</organism>
<dbReference type="AlphaFoldDB" id="A0A0A2DJ24"/>
<dbReference type="InterPro" id="IPR007436">
    <property type="entry name" value="DUF485"/>
</dbReference>
<protein>
    <recommendedName>
        <fullName evidence="4">Clumping factor B</fullName>
    </recommendedName>
</protein>
<keyword evidence="1" id="KW-0472">Membrane</keyword>
<keyword evidence="1" id="KW-1133">Transmembrane helix</keyword>
<evidence type="ECO:0000313" key="2">
    <source>
        <dbReference type="EMBL" id="KGM19215.1"/>
    </source>
</evidence>
<dbReference type="Proteomes" id="UP000030145">
    <property type="component" value="Unassembled WGS sequence"/>
</dbReference>
<comment type="caution">
    <text evidence="2">The sequence shown here is derived from an EMBL/GenBank/DDBJ whole genome shotgun (WGS) entry which is preliminary data.</text>
</comment>
<keyword evidence="3" id="KW-1185">Reference proteome</keyword>
<feature type="transmembrane region" description="Helical" evidence="1">
    <location>
        <begin position="30"/>
        <end position="52"/>
    </location>
</feature>
<accession>A0A0A2DJ24</accession>
<name>A0A0A2DJ24_9CORY</name>
<proteinExistence type="predicted"/>
<dbReference type="PANTHER" id="PTHR38441">
    <property type="entry name" value="INTEGRAL MEMBRANE PROTEIN-RELATED"/>
    <property type="match status" value="1"/>
</dbReference>
<gene>
    <name evidence="2" type="ORF">MA47_01960</name>
</gene>